<protein>
    <submittedName>
        <fullName evidence="3">Uncharacterized protein</fullName>
    </submittedName>
</protein>
<reference evidence="3" key="1">
    <citation type="submission" date="2016-11" db="UniProtKB">
        <authorList>
            <consortium name="WormBaseParasite"/>
        </authorList>
    </citation>
    <scope>IDENTIFICATION</scope>
</reference>
<dbReference type="Proteomes" id="UP000095281">
    <property type="component" value="Unplaced"/>
</dbReference>
<name>A0A1I8BWE0_MELHA</name>
<evidence type="ECO:0000313" key="2">
    <source>
        <dbReference type="Proteomes" id="UP000095281"/>
    </source>
</evidence>
<sequence>MSSENEYSEGDDSSQNGKKKKRKHGEANTRGLWSKNVKDRVNECQQKIFGGEKNPETKYQLSGKNQNEIVEYYIHIDEDFKKGIEVFKKNKLKRKNVSTVLSLYINKDP</sequence>
<dbReference type="WBParaSite" id="MhA1_Contig64.frz3.gene3">
    <property type="protein sequence ID" value="MhA1_Contig64.frz3.gene3"/>
    <property type="gene ID" value="MhA1_Contig64.frz3.gene3"/>
</dbReference>
<feature type="compositionally biased region" description="Acidic residues" evidence="1">
    <location>
        <begin position="1"/>
        <end position="12"/>
    </location>
</feature>
<evidence type="ECO:0000313" key="3">
    <source>
        <dbReference type="WBParaSite" id="MhA1_Contig64.frz3.gene3"/>
    </source>
</evidence>
<dbReference type="AlphaFoldDB" id="A0A1I8BWE0"/>
<organism evidence="2 3">
    <name type="scientific">Meloidogyne hapla</name>
    <name type="common">Root-knot nematode worm</name>
    <dbReference type="NCBI Taxonomy" id="6305"/>
    <lineage>
        <taxon>Eukaryota</taxon>
        <taxon>Metazoa</taxon>
        <taxon>Ecdysozoa</taxon>
        <taxon>Nematoda</taxon>
        <taxon>Chromadorea</taxon>
        <taxon>Rhabditida</taxon>
        <taxon>Tylenchina</taxon>
        <taxon>Tylenchomorpha</taxon>
        <taxon>Tylenchoidea</taxon>
        <taxon>Meloidogynidae</taxon>
        <taxon>Meloidogyninae</taxon>
        <taxon>Meloidogyne</taxon>
    </lineage>
</organism>
<feature type="region of interest" description="Disordered" evidence="1">
    <location>
        <begin position="1"/>
        <end position="36"/>
    </location>
</feature>
<evidence type="ECO:0000256" key="1">
    <source>
        <dbReference type="SAM" id="MobiDB-lite"/>
    </source>
</evidence>
<keyword evidence="2" id="KW-1185">Reference proteome</keyword>
<proteinExistence type="predicted"/>
<accession>A0A1I8BWE0</accession>